<dbReference type="Pfam" id="PF03009">
    <property type="entry name" value="GDPD"/>
    <property type="match status" value="1"/>
</dbReference>
<dbReference type="SUPFAM" id="SSF51695">
    <property type="entry name" value="PLC-like phosphodiesterases"/>
    <property type="match status" value="1"/>
</dbReference>
<dbReference type="PANTHER" id="PTHR46211:SF1">
    <property type="entry name" value="GLYCEROPHOSPHODIESTER PHOSPHODIESTERASE, CYTOPLASMIC"/>
    <property type="match status" value="1"/>
</dbReference>
<sequence>MANATPLVTLPRVQAHRGAKGVRPENTMASLREALDQGVCWTEFDVKLSKDGVPIIYHDQDLKRTSGIDALVKDHSFAELGEFEAGAWFDEKFRGEKIPSLEEFLLFHIEHNLHPNIELKPSDGEEAETSRKVVELLDRVWPKHLDKPLFSSFKLKSLEVVRDLAPDHPRGLLLYDDITGWQENAKRLECSAIHLWHKMYTPELVNEIKQAGYATATYTVNDVDRGVELVAMGVDSIITDFPGDMIAAIGD</sequence>
<accession>A0A0M2R5Q0</accession>
<comment type="caution">
    <text evidence="2">The sequence shown here is derived from an EMBL/GenBank/DDBJ whole genome shotgun (WGS) entry which is preliminary data.</text>
</comment>
<dbReference type="OrthoDB" id="9787897at2"/>
<evidence type="ECO:0000259" key="1">
    <source>
        <dbReference type="PROSITE" id="PS51704"/>
    </source>
</evidence>
<evidence type="ECO:0000313" key="3">
    <source>
        <dbReference type="Proteomes" id="UP000034491"/>
    </source>
</evidence>
<dbReference type="Proteomes" id="UP000034491">
    <property type="component" value="Unassembled WGS sequence"/>
</dbReference>
<dbReference type="PATRIC" id="fig|1549748.8.peg.3820"/>
<organism evidence="2 3">
    <name type="scientific">Kiloniella litopenaei</name>
    <dbReference type="NCBI Taxonomy" id="1549748"/>
    <lineage>
        <taxon>Bacteria</taxon>
        <taxon>Pseudomonadati</taxon>
        <taxon>Pseudomonadota</taxon>
        <taxon>Alphaproteobacteria</taxon>
        <taxon>Rhodospirillales</taxon>
        <taxon>Kiloniellaceae</taxon>
        <taxon>Kiloniella</taxon>
    </lineage>
</organism>
<dbReference type="EMBL" id="LANI01000005">
    <property type="protein sequence ID" value="KKJ77187.1"/>
    <property type="molecule type" value="Genomic_DNA"/>
</dbReference>
<dbReference type="RefSeq" id="WP_046505828.1">
    <property type="nucleotide sequence ID" value="NZ_LANI01000005.1"/>
</dbReference>
<dbReference type="Gene3D" id="3.20.20.190">
    <property type="entry name" value="Phosphatidylinositol (PI) phosphodiesterase"/>
    <property type="match status" value="1"/>
</dbReference>
<dbReference type="PROSITE" id="PS51704">
    <property type="entry name" value="GP_PDE"/>
    <property type="match status" value="1"/>
</dbReference>
<name>A0A0M2R5Q0_9PROT</name>
<dbReference type="InterPro" id="IPR017946">
    <property type="entry name" value="PLC-like_Pdiesterase_TIM-brl"/>
</dbReference>
<dbReference type="PANTHER" id="PTHR46211">
    <property type="entry name" value="GLYCEROPHOSPHORYL DIESTER PHOSPHODIESTERASE"/>
    <property type="match status" value="1"/>
</dbReference>
<reference evidence="2 3" key="1">
    <citation type="submission" date="2015-03" db="EMBL/GenBank/DDBJ databases">
        <title>Genome sequence of Kiloniella sp. P1-1, isolated from the gut microflora of Pacific white shrimp, Penaeus vannamei.</title>
        <authorList>
            <person name="Shao Z."/>
            <person name="Wang L."/>
            <person name="Li X."/>
        </authorList>
    </citation>
    <scope>NUCLEOTIDE SEQUENCE [LARGE SCALE GENOMIC DNA]</scope>
    <source>
        <strain evidence="2 3">P1-1</strain>
    </source>
</reference>
<dbReference type="STRING" id="1549748.WH95_09010"/>
<proteinExistence type="predicted"/>
<gene>
    <name evidence="2" type="ORF">WH95_09010</name>
</gene>
<dbReference type="InterPro" id="IPR030395">
    <property type="entry name" value="GP_PDE_dom"/>
</dbReference>
<keyword evidence="3" id="KW-1185">Reference proteome</keyword>
<dbReference type="GO" id="GO:0008081">
    <property type="term" value="F:phosphoric diester hydrolase activity"/>
    <property type="evidence" value="ECO:0007669"/>
    <property type="project" value="InterPro"/>
</dbReference>
<evidence type="ECO:0000313" key="2">
    <source>
        <dbReference type="EMBL" id="KKJ77187.1"/>
    </source>
</evidence>
<dbReference type="AlphaFoldDB" id="A0A0M2R5Q0"/>
<feature type="domain" description="GP-PDE" evidence="1">
    <location>
        <begin position="11"/>
        <end position="249"/>
    </location>
</feature>
<dbReference type="GO" id="GO:0006629">
    <property type="term" value="P:lipid metabolic process"/>
    <property type="evidence" value="ECO:0007669"/>
    <property type="project" value="InterPro"/>
</dbReference>
<protein>
    <recommendedName>
        <fullName evidence="1">GP-PDE domain-containing protein</fullName>
    </recommendedName>
</protein>